<evidence type="ECO:0000313" key="11">
    <source>
        <dbReference type="Proteomes" id="UP001233999"/>
    </source>
</evidence>
<dbReference type="AlphaFoldDB" id="A0AAD7ZFP7"/>
<feature type="compositionally biased region" description="Basic residues" evidence="6">
    <location>
        <begin position="18"/>
        <end position="27"/>
    </location>
</feature>
<dbReference type="Pfam" id="PF00644">
    <property type="entry name" value="PARP"/>
    <property type="match status" value="1"/>
</dbReference>
<dbReference type="GO" id="GO:0016779">
    <property type="term" value="F:nucleotidyltransferase activity"/>
    <property type="evidence" value="ECO:0007669"/>
    <property type="project" value="UniProtKB-KW"/>
</dbReference>
<dbReference type="Proteomes" id="UP001233999">
    <property type="component" value="Unassembled WGS sequence"/>
</dbReference>
<name>A0AAD7ZFP7_DIPPU</name>
<evidence type="ECO:0000313" key="10">
    <source>
        <dbReference type="EMBL" id="KAJ9579800.1"/>
    </source>
</evidence>
<dbReference type="GO" id="GO:0003950">
    <property type="term" value="F:NAD+ poly-ADP-ribosyltransferase activity"/>
    <property type="evidence" value="ECO:0007669"/>
    <property type="project" value="InterPro"/>
</dbReference>
<dbReference type="PANTHER" id="PTHR21328">
    <property type="entry name" value="POLY ADP-RIBOSE POLYMERASE FAMILY, MEMBER PARP"/>
    <property type="match status" value="1"/>
</dbReference>
<comment type="similarity">
    <text evidence="5">Belongs to the ARTD/PARP family.</text>
</comment>
<evidence type="ECO:0000259" key="9">
    <source>
        <dbReference type="Pfam" id="PF18084"/>
    </source>
</evidence>
<keyword evidence="7" id="KW-0472">Membrane</keyword>
<keyword evidence="11" id="KW-1185">Reference proteome</keyword>
<evidence type="ECO:0000256" key="7">
    <source>
        <dbReference type="SAM" id="Phobius"/>
    </source>
</evidence>
<evidence type="ECO:0000256" key="5">
    <source>
        <dbReference type="ARBA" id="ARBA00024347"/>
    </source>
</evidence>
<keyword evidence="2" id="KW-0808">Transferase</keyword>
<evidence type="ECO:0008006" key="12">
    <source>
        <dbReference type="Google" id="ProtNLM"/>
    </source>
</evidence>
<feature type="region of interest" description="Disordered" evidence="6">
    <location>
        <begin position="18"/>
        <end position="39"/>
    </location>
</feature>
<protein>
    <recommendedName>
        <fullName evidence="12">Poly [ADP-ribose] polymerase</fullName>
    </recommendedName>
</protein>
<dbReference type="InterPro" id="IPR012317">
    <property type="entry name" value="Poly(ADP-ribose)pol_cat_dom"/>
</dbReference>
<evidence type="ECO:0000256" key="4">
    <source>
        <dbReference type="ARBA" id="ARBA00023027"/>
    </source>
</evidence>
<feature type="transmembrane region" description="Helical" evidence="7">
    <location>
        <begin position="296"/>
        <end position="314"/>
    </location>
</feature>
<sequence>MEGDHGETLREPEAFHQKHRAAFHQQHRTTDGIDVQTQSSTTDIGSKAIELRNMLENDLQAADVKWSLFVAACQSYRYDSCLKPFPPQFILNGVKDIDSLREVVEKTPSLILLTQYLYDPEAYQRSPQVIDLLYWVLVHLRYVRMQSIPKSEFESVLECVHCETPAPPPDLIFQLQHLNKNSLFGRGIYLSSELSVSLPYSSMGYSWGRSVLGGQLSCVALCEVVDHPDVKCQDKDSSKSRSLAKDSIGGEVPQKYYVAMNSDLVRVRYLLVYSNFTPRSDETADKSRQGWFGRNKILTCFLVYILVLASVGLSKNRAIQHYYHQILKRIGL</sequence>
<proteinExistence type="inferred from homology"/>
<evidence type="ECO:0000256" key="3">
    <source>
        <dbReference type="ARBA" id="ARBA00022695"/>
    </source>
</evidence>
<evidence type="ECO:0000256" key="6">
    <source>
        <dbReference type="SAM" id="MobiDB-lite"/>
    </source>
</evidence>
<organism evidence="10 11">
    <name type="scientific">Diploptera punctata</name>
    <name type="common">Pacific beetle cockroach</name>
    <dbReference type="NCBI Taxonomy" id="6984"/>
    <lineage>
        <taxon>Eukaryota</taxon>
        <taxon>Metazoa</taxon>
        <taxon>Ecdysozoa</taxon>
        <taxon>Arthropoda</taxon>
        <taxon>Hexapoda</taxon>
        <taxon>Insecta</taxon>
        <taxon>Pterygota</taxon>
        <taxon>Neoptera</taxon>
        <taxon>Polyneoptera</taxon>
        <taxon>Dictyoptera</taxon>
        <taxon>Blattodea</taxon>
        <taxon>Blaberoidea</taxon>
        <taxon>Blaberidae</taxon>
        <taxon>Diplopterinae</taxon>
        <taxon>Diploptera</taxon>
    </lineage>
</organism>
<dbReference type="InterPro" id="IPR041400">
    <property type="entry name" value="PARP16_N"/>
</dbReference>
<gene>
    <name evidence="10" type="ORF">L9F63_004546</name>
</gene>
<comment type="caution">
    <text evidence="10">The sequence shown here is derived from an EMBL/GenBank/DDBJ whole genome shotgun (WGS) entry which is preliminary data.</text>
</comment>
<evidence type="ECO:0000256" key="1">
    <source>
        <dbReference type="ARBA" id="ARBA00022676"/>
    </source>
</evidence>
<reference evidence="10" key="1">
    <citation type="journal article" date="2023" name="IScience">
        <title>Live-bearing cockroach genome reveals convergent evolutionary mechanisms linked to viviparity in insects and beyond.</title>
        <authorList>
            <person name="Fouks B."/>
            <person name="Harrison M.C."/>
            <person name="Mikhailova A.A."/>
            <person name="Marchal E."/>
            <person name="English S."/>
            <person name="Carruthers M."/>
            <person name="Jennings E.C."/>
            <person name="Chiamaka E.L."/>
            <person name="Frigard R.A."/>
            <person name="Pippel M."/>
            <person name="Attardo G.M."/>
            <person name="Benoit J.B."/>
            <person name="Bornberg-Bauer E."/>
            <person name="Tobe S.S."/>
        </authorList>
    </citation>
    <scope>NUCLEOTIDE SEQUENCE</scope>
    <source>
        <strain evidence="10">Stay&amp;Tobe</strain>
    </source>
</reference>
<reference evidence="10" key="2">
    <citation type="submission" date="2023-05" db="EMBL/GenBank/DDBJ databases">
        <authorList>
            <person name="Fouks B."/>
        </authorList>
    </citation>
    <scope>NUCLEOTIDE SEQUENCE</scope>
    <source>
        <strain evidence="10">Stay&amp;Tobe</strain>
        <tissue evidence="10">Testes</tissue>
    </source>
</reference>
<dbReference type="SUPFAM" id="SSF56399">
    <property type="entry name" value="ADP-ribosylation"/>
    <property type="match status" value="1"/>
</dbReference>
<feature type="domain" description="PARP catalytic" evidence="8">
    <location>
        <begin position="183"/>
        <end position="274"/>
    </location>
</feature>
<evidence type="ECO:0000256" key="2">
    <source>
        <dbReference type="ARBA" id="ARBA00022679"/>
    </source>
</evidence>
<dbReference type="InterPro" id="IPR051838">
    <property type="entry name" value="ARTD_PARP"/>
</dbReference>
<evidence type="ECO:0000259" key="8">
    <source>
        <dbReference type="Pfam" id="PF00644"/>
    </source>
</evidence>
<keyword evidence="3" id="KW-0548">Nucleotidyltransferase</keyword>
<dbReference type="Gene3D" id="3.90.228.10">
    <property type="match status" value="1"/>
</dbReference>
<accession>A0AAD7ZFP7</accession>
<keyword evidence="1" id="KW-0328">Glycosyltransferase</keyword>
<keyword evidence="7" id="KW-0812">Transmembrane</keyword>
<dbReference type="EMBL" id="JASPKZ010008376">
    <property type="protein sequence ID" value="KAJ9579800.1"/>
    <property type="molecule type" value="Genomic_DNA"/>
</dbReference>
<keyword evidence="7" id="KW-1133">Transmembrane helix</keyword>
<keyword evidence="4" id="KW-0520">NAD</keyword>
<dbReference type="Pfam" id="PF18084">
    <property type="entry name" value="ARTD15_N"/>
    <property type="match status" value="1"/>
</dbReference>
<feature type="domain" description="PARP16 N-terminal" evidence="9">
    <location>
        <begin position="54"/>
        <end position="137"/>
    </location>
</feature>